<dbReference type="Proteomes" id="UP000887578">
    <property type="component" value="Unplaced"/>
</dbReference>
<organism evidence="2 3">
    <name type="scientific">Panagrolaimus davidi</name>
    <dbReference type="NCBI Taxonomy" id="227884"/>
    <lineage>
        <taxon>Eukaryota</taxon>
        <taxon>Metazoa</taxon>
        <taxon>Ecdysozoa</taxon>
        <taxon>Nematoda</taxon>
        <taxon>Chromadorea</taxon>
        <taxon>Rhabditida</taxon>
        <taxon>Tylenchina</taxon>
        <taxon>Panagrolaimomorpha</taxon>
        <taxon>Panagrolaimoidea</taxon>
        <taxon>Panagrolaimidae</taxon>
        <taxon>Panagrolaimus</taxon>
    </lineage>
</organism>
<keyword evidence="2" id="KW-1185">Reference proteome</keyword>
<evidence type="ECO:0000256" key="1">
    <source>
        <dbReference type="SAM" id="MobiDB-lite"/>
    </source>
</evidence>
<evidence type="ECO:0000313" key="2">
    <source>
        <dbReference type="Proteomes" id="UP000887578"/>
    </source>
</evidence>
<feature type="region of interest" description="Disordered" evidence="1">
    <location>
        <begin position="1"/>
        <end position="51"/>
    </location>
</feature>
<feature type="region of interest" description="Disordered" evidence="1">
    <location>
        <begin position="154"/>
        <end position="182"/>
    </location>
</feature>
<feature type="compositionally biased region" description="Polar residues" evidence="1">
    <location>
        <begin position="16"/>
        <end position="34"/>
    </location>
</feature>
<reference evidence="3" key="1">
    <citation type="submission" date="2022-11" db="UniProtKB">
        <authorList>
            <consortium name="WormBaseParasite"/>
        </authorList>
    </citation>
    <scope>IDENTIFICATION</scope>
</reference>
<evidence type="ECO:0000313" key="3">
    <source>
        <dbReference type="WBParaSite" id="PDA_v2.g5022.t1"/>
    </source>
</evidence>
<dbReference type="AlphaFoldDB" id="A0A914QNW0"/>
<accession>A0A914QNW0</accession>
<protein>
    <submittedName>
        <fullName evidence="3">Uncharacterized protein</fullName>
    </submittedName>
</protein>
<proteinExistence type="predicted"/>
<sequence>MNAGLMDKDSWPRLGFNSSDSNNKPLNGDSNVTDTFEGKAESDSWNKSSENFSTFYDKSEEGIYKSLKNERSKNHNSSTLPLHISDYENLTESEKFGVKNDLDASVKKQDKQRFNSASTFVFQNPFEFSKQQNDKLPEPQVSQFKASHRLINPNETLKNVQQVDGIPPPSPAFRDYKKEANE</sequence>
<feature type="compositionally biased region" description="Basic and acidic residues" evidence="1">
    <location>
        <begin position="1"/>
        <end position="11"/>
    </location>
</feature>
<dbReference type="WBParaSite" id="PDA_v2.g5022.t1">
    <property type="protein sequence ID" value="PDA_v2.g5022.t1"/>
    <property type="gene ID" value="PDA_v2.g5022"/>
</dbReference>
<name>A0A914QNW0_9BILA</name>